<feature type="domain" description="Nucleoside phosphorylase" evidence="1">
    <location>
        <begin position="57"/>
        <end position="243"/>
    </location>
</feature>
<dbReference type="SUPFAM" id="SSF53167">
    <property type="entry name" value="Purine and uridine phosphorylases"/>
    <property type="match status" value="1"/>
</dbReference>
<dbReference type="PATRIC" id="fig|1526658.3.peg.3597"/>
<organism evidence="2 3">
    <name type="scientific">Bosea vaviloviae</name>
    <dbReference type="NCBI Taxonomy" id="1526658"/>
    <lineage>
        <taxon>Bacteria</taxon>
        <taxon>Pseudomonadati</taxon>
        <taxon>Pseudomonadota</taxon>
        <taxon>Alphaproteobacteria</taxon>
        <taxon>Hyphomicrobiales</taxon>
        <taxon>Boseaceae</taxon>
        <taxon>Bosea</taxon>
    </lineage>
</organism>
<dbReference type="RefSeq" id="WP_054207088.1">
    <property type="nucleotide sequence ID" value="NZ_LGSZ01000008.1"/>
</dbReference>
<dbReference type="Proteomes" id="UP000037822">
    <property type="component" value="Unassembled WGS sequence"/>
</dbReference>
<name>A0A0N0ME04_9HYPH</name>
<dbReference type="AlphaFoldDB" id="A0A0N0ME04"/>
<dbReference type="GO" id="GO:0003824">
    <property type="term" value="F:catalytic activity"/>
    <property type="evidence" value="ECO:0007669"/>
    <property type="project" value="InterPro"/>
</dbReference>
<dbReference type="EMBL" id="LGSZ01000008">
    <property type="protein sequence ID" value="KPH83097.1"/>
    <property type="molecule type" value="Genomic_DNA"/>
</dbReference>
<gene>
    <name evidence="2" type="ORF">AE618_00425</name>
</gene>
<proteinExistence type="predicted"/>
<accession>A0A0N0ME04</accession>
<dbReference type="Gene3D" id="3.40.50.1580">
    <property type="entry name" value="Nucleoside phosphorylase domain"/>
    <property type="match status" value="1"/>
</dbReference>
<dbReference type="InterPro" id="IPR000845">
    <property type="entry name" value="Nucleoside_phosphorylase_d"/>
</dbReference>
<protein>
    <submittedName>
        <fullName evidence="2">Uridine phosphorylase</fullName>
    </submittedName>
</protein>
<evidence type="ECO:0000313" key="2">
    <source>
        <dbReference type="EMBL" id="KPH83097.1"/>
    </source>
</evidence>
<dbReference type="GO" id="GO:0009116">
    <property type="term" value="P:nucleoside metabolic process"/>
    <property type="evidence" value="ECO:0007669"/>
    <property type="project" value="InterPro"/>
</dbReference>
<dbReference type="OrthoDB" id="7945729at2"/>
<dbReference type="InterPro" id="IPR035994">
    <property type="entry name" value="Nucleoside_phosphorylase_sf"/>
</dbReference>
<evidence type="ECO:0000313" key="3">
    <source>
        <dbReference type="Proteomes" id="UP000037822"/>
    </source>
</evidence>
<reference evidence="2 3" key="1">
    <citation type="submission" date="2015-07" db="EMBL/GenBank/DDBJ databases">
        <title>Whole genome sequencing of Bosea vaviloviae isolated from cave pool.</title>
        <authorList>
            <person name="Tan N.E.H."/>
            <person name="Lee Y.P."/>
            <person name="Gan H.M."/>
            <person name="Barton H."/>
            <person name="Savka M.A."/>
        </authorList>
    </citation>
    <scope>NUCLEOTIDE SEQUENCE [LARGE SCALE GENOMIC DNA]</scope>
    <source>
        <strain evidence="2 3">SD260</strain>
    </source>
</reference>
<comment type="caution">
    <text evidence="2">The sequence shown here is derived from an EMBL/GenBank/DDBJ whole genome shotgun (WGS) entry which is preliminary data.</text>
</comment>
<evidence type="ECO:0000259" key="1">
    <source>
        <dbReference type="Pfam" id="PF01048"/>
    </source>
</evidence>
<keyword evidence="3" id="KW-1185">Reference proteome</keyword>
<dbReference type="CDD" id="cd09007">
    <property type="entry name" value="NP-I_spr0068"/>
    <property type="match status" value="1"/>
</dbReference>
<sequence>MTNHREGPVPILANKHHSEASAFQPGNLLREARRQKGLALRDVPAICVLDPDGDLVRRLRKDGRATADPDWACYHSELDRFVEGDLEFGIVGCVVGASYAVLVAEQLFASGCQLLISMTSAGQLRALQPPPYFILIERALRDEGTSYHYLPPTEFSQLDADIIAALEGAFEGLREPVLRGATWTTDAPFRETERAIAAMTAQGLLAVEMEAAALYAFAQARGKRVVCFAHVTNQMGREGDFEKGEADGTVDALAVIVASARRLR</sequence>
<dbReference type="Pfam" id="PF01048">
    <property type="entry name" value="PNP_UDP_1"/>
    <property type="match status" value="1"/>
</dbReference>